<keyword evidence="5" id="KW-1003">Cell membrane</keyword>
<evidence type="ECO:0000259" key="6">
    <source>
        <dbReference type="Pfam" id="PF00723"/>
    </source>
</evidence>
<dbReference type="InterPro" id="IPR008734">
    <property type="entry name" value="PHK_A/B_su"/>
</dbReference>
<dbReference type="SUPFAM" id="SSF48208">
    <property type="entry name" value="Six-hairpin glycosidases"/>
    <property type="match status" value="1"/>
</dbReference>
<comment type="pathway">
    <text evidence="1 5">Glycan biosynthesis; glycogen metabolism.</text>
</comment>
<dbReference type="Proteomes" id="UP000887574">
    <property type="component" value="Unplaced"/>
</dbReference>
<evidence type="ECO:0000256" key="4">
    <source>
        <dbReference type="ARBA" id="ARBA00022860"/>
    </source>
</evidence>
<dbReference type="AlphaFoldDB" id="A0A915DG46"/>
<sequence length="323" mass="36408">MMVVERTILNHQDPVTGLFANNPEDFPTHAWIRDNVYAAQAIWGMYRAYQKSAEFDEDLAKAHELGLSCVKLMQSLMDCMVRQVDKVELFKKHQKRQDSLHAKYSVRTKTTVVGDGDWGHLQIDAISLFILILAQMTASGLQIVRNFDEVAFVQNLVYYIETGYKTPDFGVWERGDKTNQGIRELNASSIGMAKAALQALNDVGDLFGDGSKGSVIHVLPDEIQQCSAVLNSMLPRESFSKETDALLSIISYPAFAVEDVDIVQLTRTTILDTLYGRYGCRRFLRDGYKNALEDPHRLYYINAELQNLRTLSVNGLCLYATCS</sequence>
<evidence type="ECO:0000256" key="2">
    <source>
        <dbReference type="ARBA" id="ARBA00007128"/>
    </source>
</evidence>
<accession>A0A915DG46</accession>
<dbReference type="Pfam" id="PF00723">
    <property type="entry name" value="Glyco_hydro_15"/>
    <property type="match status" value="1"/>
</dbReference>
<evidence type="ECO:0000313" key="7">
    <source>
        <dbReference type="Proteomes" id="UP000887574"/>
    </source>
</evidence>
<keyword evidence="5" id="KW-0119">Carbohydrate metabolism</keyword>
<reference evidence="8" key="1">
    <citation type="submission" date="2022-11" db="UniProtKB">
        <authorList>
            <consortium name="WormBaseParasite"/>
        </authorList>
    </citation>
    <scope>IDENTIFICATION</scope>
</reference>
<dbReference type="InterPro" id="IPR008928">
    <property type="entry name" value="6-hairpin_glycosidase_sf"/>
</dbReference>
<comment type="subcellular location">
    <subcellularLocation>
        <location evidence="5">Cell membrane</location>
        <topology evidence="5">Lipid-anchor</topology>
        <orientation evidence="5">Cytoplasmic side</orientation>
    </subcellularLocation>
</comment>
<evidence type="ECO:0000313" key="8">
    <source>
        <dbReference type="WBParaSite" id="jg19539"/>
    </source>
</evidence>
<keyword evidence="5" id="KW-0472">Membrane</keyword>
<keyword evidence="5" id="KW-0636">Prenylation</keyword>
<evidence type="ECO:0000256" key="5">
    <source>
        <dbReference type="RuleBase" id="RU364123"/>
    </source>
</evidence>
<keyword evidence="7" id="KW-1185">Reference proteome</keyword>
<feature type="domain" description="GH15-like" evidence="6">
    <location>
        <begin position="4"/>
        <end position="302"/>
    </location>
</feature>
<dbReference type="GO" id="GO:0005964">
    <property type="term" value="C:phosphorylase kinase complex"/>
    <property type="evidence" value="ECO:0007669"/>
    <property type="project" value="TreeGrafter"/>
</dbReference>
<organism evidence="7 8">
    <name type="scientific">Ditylenchus dipsaci</name>
    <dbReference type="NCBI Taxonomy" id="166011"/>
    <lineage>
        <taxon>Eukaryota</taxon>
        <taxon>Metazoa</taxon>
        <taxon>Ecdysozoa</taxon>
        <taxon>Nematoda</taxon>
        <taxon>Chromadorea</taxon>
        <taxon>Rhabditida</taxon>
        <taxon>Tylenchina</taxon>
        <taxon>Tylenchomorpha</taxon>
        <taxon>Sphaerularioidea</taxon>
        <taxon>Anguinidae</taxon>
        <taxon>Anguininae</taxon>
        <taxon>Ditylenchus</taxon>
    </lineage>
</organism>
<comment type="function">
    <text evidence="5">Phosphorylase b kinase catalyzes the phosphorylation of serine in certain substrates, including troponin I.</text>
</comment>
<dbReference type="PANTHER" id="PTHR10749:SF7">
    <property type="entry name" value="PHOSPHORYLASE B KINASE REGULATORY SUBUNIT ALPHA-RELATED"/>
    <property type="match status" value="1"/>
</dbReference>
<dbReference type="InterPro" id="IPR012341">
    <property type="entry name" value="6hp_glycosidase-like_sf"/>
</dbReference>
<keyword evidence="5" id="KW-0449">Lipoprotein</keyword>
<dbReference type="GO" id="GO:0005977">
    <property type="term" value="P:glycogen metabolic process"/>
    <property type="evidence" value="ECO:0007669"/>
    <property type="project" value="UniProtKB-KW"/>
</dbReference>
<dbReference type="InterPro" id="IPR011613">
    <property type="entry name" value="GH15-like"/>
</dbReference>
<proteinExistence type="inferred from homology"/>
<comment type="similarity">
    <text evidence="2 5">Belongs to the phosphorylase b kinase regulatory chain family.</text>
</comment>
<name>A0A915DG46_9BILA</name>
<evidence type="ECO:0000256" key="3">
    <source>
        <dbReference type="ARBA" id="ARBA00022600"/>
    </source>
</evidence>
<keyword evidence="4 5" id="KW-0112">Calmodulin-binding</keyword>
<dbReference type="WBParaSite" id="jg19539">
    <property type="protein sequence ID" value="jg19539"/>
    <property type="gene ID" value="jg19539"/>
</dbReference>
<keyword evidence="3 5" id="KW-0321">Glycogen metabolism</keyword>
<protein>
    <recommendedName>
        <fullName evidence="5">Phosphorylase b kinase regulatory subunit</fullName>
    </recommendedName>
</protein>
<dbReference type="GO" id="GO:0005886">
    <property type="term" value="C:plasma membrane"/>
    <property type="evidence" value="ECO:0007669"/>
    <property type="project" value="UniProtKB-SubCell"/>
</dbReference>
<dbReference type="GO" id="GO:0005516">
    <property type="term" value="F:calmodulin binding"/>
    <property type="evidence" value="ECO:0007669"/>
    <property type="project" value="UniProtKB-KW"/>
</dbReference>
<evidence type="ECO:0000256" key="1">
    <source>
        <dbReference type="ARBA" id="ARBA00005131"/>
    </source>
</evidence>
<dbReference type="Gene3D" id="1.50.10.10">
    <property type="match status" value="1"/>
</dbReference>
<dbReference type="PANTHER" id="PTHR10749">
    <property type="entry name" value="PHOSPHORYLASE B KINASE REGULATORY SUBUNIT"/>
    <property type="match status" value="1"/>
</dbReference>